<accession>A0A0L8JCU1</accession>
<protein>
    <submittedName>
        <fullName evidence="2">Uncharacterized protein</fullName>
    </submittedName>
</protein>
<keyword evidence="1" id="KW-0472">Membrane</keyword>
<dbReference type="Proteomes" id="UP000037023">
    <property type="component" value="Unassembled WGS sequence"/>
</dbReference>
<sequence>METYGWIAGAAAVLGALFTIFKRLPALLREARKTVRAWYDLRAEVERGRLRASAPKAPVG</sequence>
<dbReference type="AlphaFoldDB" id="A0A0L8JCU1"/>
<evidence type="ECO:0000256" key="1">
    <source>
        <dbReference type="SAM" id="Phobius"/>
    </source>
</evidence>
<proteinExistence type="predicted"/>
<keyword evidence="1" id="KW-1133">Transmembrane helix</keyword>
<reference evidence="2 3" key="1">
    <citation type="submission" date="2015-06" db="EMBL/GenBank/DDBJ databases">
        <authorList>
            <person name="Hoefler B.C."/>
            <person name="Straight P.D."/>
        </authorList>
    </citation>
    <scope>NUCLEOTIDE SEQUENCE [LARGE SCALE GENOMIC DNA]</scope>
    <source>
        <strain evidence="2 3">NRRL 3427</strain>
    </source>
</reference>
<dbReference type="PATRIC" id="fig|1938.6.peg.7381"/>
<dbReference type="EMBL" id="LGUP01000390">
    <property type="protein sequence ID" value="KOG11354.1"/>
    <property type="molecule type" value="Genomic_DNA"/>
</dbReference>
<comment type="caution">
    <text evidence="2">The sequence shown here is derived from an EMBL/GenBank/DDBJ whole genome shotgun (WGS) entry which is preliminary data.</text>
</comment>
<evidence type="ECO:0000313" key="3">
    <source>
        <dbReference type="Proteomes" id="UP000037023"/>
    </source>
</evidence>
<name>A0A0L8JCU1_STRVR</name>
<keyword evidence="1" id="KW-0812">Transmembrane</keyword>
<feature type="transmembrane region" description="Helical" evidence="1">
    <location>
        <begin position="6"/>
        <end position="24"/>
    </location>
</feature>
<evidence type="ECO:0000313" key="2">
    <source>
        <dbReference type="EMBL" id="KOG11354.1"/>
    </source>
</evidence>
<gene>
    <name evidence="2" type="ORF">ADK34_34340</name>
</gene>
<organism evidence="2 3">
    <name type="scientific">Streptomyces viridochromogenes</name>
    <dbReference type="NCBI Taxonomy" id="1938"/>
    <lineage>
        <taxon>Bacteria</taxon>
        <taxon>Bacillati</taxon>
        <taxon>Actinomycetota</taxon>
        <taxon>Actinomycetes</taxon>
        <taxon>Kitasatosporales</taxon>
        <taxon>Streptomycetaceae</taxon>
        <taxon>Streptomyces</taxon>
    </lineage>
</organism>